<dbReference type="UniPathway" id="UPA00619">
    <property type="reaction ID" value="UER00675"/>
</dbReference>
<feature type="domain" description="VOC" evidence="10">
    <location>
        <begin position="5"/>
        <end position="130"/>
    </location>
</feature>
<feature type="binding site" evidence="8">
    <location>
        <position position="126"/>
    </location>
    <ligand>
        <name>Zn(2+)</name>
        <dbReference type="ChEBI" id="CHEBI:29105"/>
        <note>ligand shared between dimeric partners</note>
    </ligand>
</feature>
<comment type="similarity">
    <text evidence="2 9">Belongs to the glyoxalase I family.</text>
</comment>
<evidence type="ECO:0000256" key="5">
    <source>
        <dbReference type="ARBA" id="ARBA00023239"/>
    </source>
</evidence>
<evidence type="ECO:0000313" key="12">
    <source>
        <dbReference type="Proteomes" id="UP000077405"/>
    </source>
</evidence>
<dbReference type="PANTHER" id="PTHR46036:SF5">
    <property type="entry name" value="LACTOYLGLUTATHIONE LYASE"/>
    <property type="match status" value="1"/>
</dbReference>
<dbReference type="PANTHER" id="PTHR46036">
    <property type="entry name" value="LACTOYLGLUTATHIONE LYASE"/>
    <property type="match status" value="1"/>
</dbReference>
<evidence type="ECO:0000313" key="11">
    <source>
        <dbReference type="EMBL" id="ANC91242.1"/>
    </source>
</evidence>
<keyword evidence="9" id="KW-0533">Nickel</keyword>
<dbReference type="Proteomes" id="UP000077405">
    <property type="component" value="Chromosome"/>
</dbReference>
<dbReference type="KEGG" id="ahu:A6A40_04595"/>
<dbReference type="GO" id="GO:0004462">
    <property type="term" value="F:lactoylglutathione lyase activity"/>
    <property type="evidence" value="ECO:0007669"/>
    <property type="project" value="UniProtKB-UniRule"/>
</dbReference>
<sequence length="131" mass="14835">MSEFRLLHTMLRVLDLEKSLDFYTRLLGMKLLRRNDYEGGRFTLAFVGYGDESDTAVLELTHNWDQKEPYEIGTAYGHIALGVPDIYGTCEKLAAEGVTIPRPPGPMKHGTTVIAFIEDPDGYKVELIERK</sequence>
<keyword evidence="12" id="KW-1185">Reference proteome</keyword>
<dbReference type="Gene3D" id="3.10.180.10">
    <property type="entry name" value="2,3-Dihydroxybiphenyl 1,2-Dioxygenase, domain 1"/>
    <property type="match status" value="1"/>
</dbReference>
<dbReference type="EMBL" id="CP015285">
    <property type="protein sequence ID" value="ANC91242.1"/>
    <property type="molecule type" value="Genomic_DNA"/>
</dbReference>
<dbReference type="RefSeq" id="WP_063634344.1">
    <property type="nucleotide sequence ID" value="NZ_CP015285.1"/>
</dbReference>
<dbReference type="InterPro" id="IPR004361">
    <property type="entry name" value="Glyoxalase_1"/>
</dbReference>
<comment type="cofactor">
    <cofactor evidence="8">
        <name>Zn(2+)</name>
        <dbReference type="ChEBI" id="CHEBI:29105"/>
    </cofactor>
    <text evidence="8">Binds 1 zinc ion per subunit. In the homodimer, two zinc ions are bound between subunits.</text>
</comment>
<comment type="pathway">
    <text evidence="1 9">Secondary metabolite metabolism; methylglyoxal degradation; (R)-lactate from methylglyoxal: step 1/2.</text>
</comment>
<dbReference type="AlphaFoldDB" id="A0A160JEJ8"/>
<keyword evidence="4 8" id="KW-0479">Metal-binding</keyword>
<gene>
    <name evidence="11" type="primary">gloA</name>
    <name evidence="11" type="ORF">A6A40_04595</name>
</gene>
<evidence type="ECO:0000256" key="7">
    <source>
        <dbReference type="PIRSR" id="PIRSR604361-1"/>
    </source>
</evidence>
<dbReference type="OrthoDB" id="9789841at2"/>
<dbReference type="GO" id="GO:0019243">
    <property type="term" value="P:methylglyoxal catabolic process to D-lactate via S-lactoyl-glutathione"/>
    <property type="evidence" value="ECO:0007669"/>
    <property type="project" value="TreeGrafter"/>
</dbReference>
<dbReference type="PROSITE" id="PS00935">
    <property type="entry name" value="GLYOXALASE_I_2"/>
    <property type="match status" value="1"/>
</dbReference>
<feature type="binding site" evidence="8">
    <location>
        <position position="78"/>
    </location>
    <ligand>
        <name>Zn(2+)</name>
        <dbReference type="ChEBI" id="CHEBI:29105"/>
        <note>ligand shared between dimeric partners</note>
    </ligand>
</feature>
<evidence type="ECO:0000256" key="8">
    <source>
        <dbReference type="PIRSR" id="PIRSR604361-3"/>
    </source>
</evidence>
<feature type="active site" description="Proton donor/acceptor" evidence="7">
    <location>
        <position position="126"/>
    </location>
</feature>
<evidence type="ECO:0000256" key="2">
    <source>
        <dbReference type="ARBA" id="ARBA00010363"/>
    </source>
</evidence>
<evidence type="ECO:0000256" key="9">
    <source>
        <dbReference type="RuleBase" id="RU361179"/>
    </source>
</evidence>
<dbReference type="STRING" id="1226968.A6A40_04595"/>
<reference evidence="11 12" key="1">
    <citation type="journal article" date="2013" name="Int. J. Syst. Evol. Microbiol.">
        <title>Azospirillum humicireducens sp. nov., a nitrogen-fixing bacterium isolated from a microbial fuel cell.</title>
        <authorList>
            <person name="Zhou S."/>
            <person name="Han L."/>
            <person name="Wang Y."/>
            <person name="Yang G."/>
            <person name="Zhuang L."/>
            <person name="Hu P."/>
        </authorList>
    </citation>
    <scope>NUCLEOTIDE SEQUENCE [LARGE SCALE GENOMIC DNA]</scope>
    <source>
        <strain evidence="11 12">SgZ-5</strain>
    </source>
</reference>
<dbReference type="InterPro" id="IPR018146">
    <property type="entry name" value="Glyoxalase_1_CS"/>
</dbReference>
<dbReference type="NCBIfam" id="TIGR00068">
    <property type="entry name" value="glyox_I"/>
    <property type="match status" value="1"/>
</dbReference>
<evidence type="ECO:0000256" key="4">
    <source>
        <dbReference type="ARBA" id="ARBA00022723"/>
    </source>
</evidence>
<organism evidence="11 12">
    <name type="scientific">Azospirillum humicireducens</name>
    <dbReference type="NCBI Taxonomy" id="1226968"/>
    <lineage>
        <taxon>Bacteria</taxon>
        <taxon>Pseudomonadati</taxon>
        <taxon>Pseudomonadota</taxon>
        <taxon>Alphaproteobacteria</taxon>
        <taxon>Rhodospirillales</taxon>
        <taxon>Azospirillaceae</taxon>
        <taxon>Azospirillum</taxon>
    </lineage>
</organism>
<dbReference type="PROSITE" id="PS51819">
    <property type="entry name" value="VOC"/>
    <property type="match status" value="1"/>
</dbReference>
<name>A0A160JEJ8_9PROT</name>
<dbReference type="GO" id="GO:0046872">
    <property type="term" value="F:metal ion binding"/>
    <property type="evidence" value="ECO:0007669"/>
    <property type="project" value="UniProtKB-UniRule"/>
</dbReference>
<dbReference type="PROSITE" id="PS00934">
    <property type="entry name" value="GLYOXALASE_I_1"/>
    <property type="match status" value="1"/>
</dbReference>
<proteinExistence type="inferred from homology"/>
<keyword evidence="8" id="KW-0862">Zinc</keyword>
<evidence type="ECO:0000256" key="6">
    <source>
        <dbReference type="ARBA" id="ARBA00048273"/>
    </source>
</evidence>
<dbReference type="InterPro" id="IPR029068">
    <property type="entry name" value="Glyas_Bleomycin-R_OHBP_Dase"/>
</dbReference>
<comment type="catalytic activity">
    <reaction evidence="6 9">
        <text>(R)-S-lactoylglutathione = methylglyoxal + glutathione</text>
        <dbReference type="Rhea" id="RHEA:19069"/>
        <dbReference type="ChEBI" id="CHEBI:17158"/>
        <dbReference type="ChEBI" id="CHEBI:57474"/>
        <dbReference type="ChEBI" id="CHEBI:57925"/>
        <dbReference type="EC" id="4.4.1.5"/>
    </reaction>
</comment>
<dbReference type="EC" id="4.4.1.5" evidence="3 9"/>
<dbReference type="Pfam" id="PF00903">
    <property type="entry name" value="Glyoxalase"/>
    <property type="match status" value="1"/>
</dbReference>
<dbReference type="InterPro" id="IPR037523">
    <property type="entry name" value="VOC_core"/>
</dbReference>
<keyword evidence="5 9" id="KW-0456">Lyase</keyword>
<evidence type="ECO:0000256" key="1">
    <source>
        <dbReference type="ARBA" id="ARBA00005008"/>
    </source>
</evidence>
<accession>A0A160JEJ8</accession>
<dbReference type="InterPro" id="IPR004360">
    <property type="entry name" value="Glyas_Fos-R_dOase_dom"/>
</dbReference>
<comment type="cofactor">
    <cofactor evidence="9">
        <name>Ni(2+)</name>
        <dbReference type="ChEBI" id="CHEBI:49786"/>
    </cofactor>
    <text evidence="9">Binds 1 nickel ion per subunit.</text>
</comment>
<dbReference type="CDD" id="cd16358">
    <property type="entry name" value="GlxI_Ni"/>
    <property type="match status" value="1"/>
</dbReference>
<feature type="binding site" evidence="8">
    <location>
        <position position="59"/>
    </location>
    <ligand>
        <name>Zn(2+)</name>
        <dbReference type="ChEBI" id="CHEBI:29105"/>
        <note>ligand shared between dimeric partners</note>
    </ligand>
</feature>
<protein>
    <recommendedName>
        <fullName evidence="3 9">Lactoylglutathione lyase</fullName>
        <ecNumber evidence="3 9">4.4.1.5</ecNumber>
    </recommendedName>
    <alternativeName>
        <fullName evidence="9">Glyoxalase I</fullName>
    </alternativeName>
</protein>
<dbReference type="GO" id="GO:0005737">
    <property type="term" value="C:cytoplasm"/>
    <property type="evidence" value="ECO:0007669"/>
    <property type="project" value="TreeGrafter"/>
</dbReference>
<comment type="function">
    <text evidence="9">Catalyzes the conversion of hemimercaptal, formed from methylglyoxal and glutathione, to S-lactoylglutathione.</text>
</comment>
<dbReference type="SUPFAM" id="SSF54593">
    <property type="entry name" value="Glyoxalase/Bleomycin resistance protein/Dihydroxybiphenyl dioxygenase"/>
    <property type="match status" value="1"/>
</dbReference>
<evidence type="ECO:0000256" key="3">
    <source>
        <dbReference type="ARBA" id="ARBA00012081"/>
    </source>
</evidence>
<evidence type="ECO:0000259" key="10">
    <source>
        <dbReference type="PROSITE" id="PS51819"/>
    </source>
</evidence>